<feature type="signal peptide" evidence="3">
    <location>
        <begin position="1"/>
        <end position="24"/>
    </location>
</feature>
<reference evidence="6" key="1">
    <citation type="submission" date="2023-10" db="EMBL/GenBank/DDBJ databases">
        <title>Genome assembly of Pristionchus species.</title>
        <authorList>
            <person name="Yoshida K."/>
            <person name="Sommer R.J."/>
        </authorList>
    </citation>
    <scope>NUCLEOTIDE SEQUENCE</scope>
    <source>
        <strain evidence="6">RS5133</strain>
    </source>
</reference>
<dbReference type="SMART" id="SM00254">
    <property type="entry name" value="ShKT"/>
    <property type="match status" value="2"/>
</dbReference>
<name>A0AAV5VVK6_9BILA</name>
<sequence>IFSSSYNMLHQLFSLLTIVALVKGQCDPALACMTDPECVAQFGAGITCTPDPAGGPLGCCNVPATTTTTTTTAASATTTTAVNSTCVDLLNPMTGVSDCPARSSLCTNSVYLAVMTQQCPRTCGFCGNSTSTTNSTSCVDLTNPSTGVSDCPARVAYCNNTAYSALMRIQCRSTCGFC</sequence>
<evidence type="ECO:0000256" key="3">
    <source>
        <dbReference type="SAM" id="SignalP"/>
    </source>
</evidence>
<dbReference type="Gene3D" id="1.10.10.1940">
    <property type="match status" value="1"/>
</dbReference>
<dbReference type="PANTHER" id="PTHR46219">
    <property type="entry name" value="PROTEIN CBG11138"/>
    <property type="match status" value="1"/>
</dbReference>
<evidence type="ECO:0000313" key="5">
    <source>
        <dbReference type="EMBL" id="GMT22302.1"/>
    </source>
</evidence>
<evidence type="ECO:0000256" key="1">
    <source>
        <dbReference type="ARBA" id="ARBA00022729"/>
    </source>
</evidence>
<feature type="domain" description="ShKT" evidence="4">
    <location>
        <begin position="85"/>
        <end position="127"/>
    </location>
</feature>
<dbReference type="Gene3D" id="1.10.10.1870">
    <property type="entry name" value="ShTK domain-like"/>
    <property type="match status" value="1"/>
</dbReference>
<dbReference type="Proteomes" id="UP001432322">
    <property type="component" value="Unassembled WGS sequence"/>
</dbReference>
<feature type="domain" description="ShKT" evidence="4">
    <location>
        <begin position="137"/>
        <end position="178"/>
    </location>
</feature>
<organism evidence="6 7">
    <name type="scientific">Pristionchus fissidentatus</name>
    <dbReference type="NCBI Taxonomy" id="1538716"/>
    <lineage>
        <taxon>Eukaryota</taxon>
        <taxon>Metazoa</taxon>
        <taxon>Ecdysozoa</taxon>
        <taxon>Nematoda</taxon>
        <taxon>Chromadorea</taxon>
        <taxon>Rhabditida</taxon>
        <taxon>Rhabditina</taxon>
        <taxon>Diplogasteromorpha</taxon>
        <taxon>Diplogasteroidea</taxon>
        <taxon>Neodiplogasteridae</taxon>
        <taxon>Pristionchus</taxon>
    </lineage>
</organism>
<protein>
    <recommendedName>
        <fullName evidence="4">ShKT domain-containing protein</fullName>
    </recommendedName>
</protein>
<feature type="chain" id="PRO_5044714755" description="ShKT domain-containing protein" evidence="3">
    <location>
        <begin position="25"/>
        <end position="178"/>
    </location>
</feature>
<dbReference type="FunFam" id="1.10.10.1940:FF:000002">
    <property type="entry name" value="PHAryngeal gland Toxin-related"/>
    <property type="match status" value="1"/>
</dbReference>
<feature type="non-terminal residue" evidence="6">
    <location>
        <position position="1"/>
    </location>
</feature>
<dbReference type="EMBL" id="BTSY01000004">
    <property type="protein sequence ID" value="GMT22302.1"/>
    <property type="molecule type" value="Genomic_DNA"/>
</dbReference>
<dbReference type="EMBL" id="BTSY01000004">
    <property type="protein sequence ID" value="GMT22303.1"/>
    <property type="molecule type" value="Genomic_DNA"/>
</dbReference>
<evidence type="ECO:0000313" key="7">
    <source>
        <dbReference type="Proteomes" id="UP001432322"/>
    </source>
</evidence>
<accession>A0AAV5VVK6</accession>
<comment type="caution">
    <text evidence="6">The sequence shown here is derived from an EMBL/GenBank/DDBJ whole genome shotgun (WGS) entry which is preliminary data.</text>
</comment>
<evidence type="ECO:0000259" key="4">
    <source>
        <dbReference type="SMART" id="SM00254"/>
    </source>
</evidence>
<gene>
    <name evidence="5" type="ORF">PFISCL1PPCAC_13599</name>
    <name evidence="6" type="ORF">PFISCL1PPCAC_13600</name>
</gene>
<evidence type="ECO:0000256" key="2">
    <source>
        <dbReference type="ARBA" id="ARBA00023157"/>
    </source>
</evidence>
<keyword evidence="7" id="KW-1185">Reference proteome</keyword>
<keyword evidence="2" id="KW-1015">Disulfide bond</keyword>
<evidence type="ECO:0000313" key="6">
    <source>
        <dbReference type="EMBL" id="GMT22303.1"/>
    </source>
</evidence>
<proteinExistence type="predicted"/>
<dbReference type="Pfam" id="PF01549">
    <property type="entry name" value="ShK"/>
    <property type="match status" value="2"/>
</dbReference>
<dbReference type="AlphaFoldDB" id="A0AAV5VVK6"/>
<dbReference type="InterPro" id="IPR003582">
    <property type="entry name" value="ShKT_dom"/>
</dbReference>
<keyword evidence="1 3" id="KW-0732">Signal</keyword>
<dbReference type="PANTHER" id="PTHR46219:SF5">
    <property type="entry name" value="SHKT DOMAIN-CONTAINING PROTEIN"/>
    <property type="match status" value="1"/>
</dbReference>